<keyword evidence="4" id="KW-1185">Reference proteome</keyword>
<feature type="domain" description="Beta-lactamase-related" evidence="2">
    <location>
        <begin position="160"/>
        <end position="421"/>
    </location>
</feature>
<reference evidence="4" key="1">
    <citation type="submission" date="2017-09" db="EMBL/GenBank/DDBJ databases">
        <authorList>
            <person name="Varghese N."/>
            <person name="Submissions S."/>
        </authorList>
    </citation>
    <scope>NUCLEOTIDE SEQUENCE [LARGE SCALE GENOMIC DNA]</scope>
    <source>
        <strain evidence="4">CGMCC 1.12641</strain>
    </source>
</reference>
<accession>A0A285X3K1</accession>
<gene>
    <name evidence="3" type="ORF">SAMN06296241_1464</name>
</gene>
<organism evidence="3 4">
    <name type="scientific">Salinimicrobium sediminis</name>
    <dbReference type="NCBI Taxonomy" id="1343891"/>
    <lineage>
        <taxon>Bacteria</taxon>
        <taxon>Pseudomonadati</taxon>
        <taxon>Bacteroidota</taxon>
        <taxon>Flavobacteriia</taxon>
        <taxon>Flavobacteriales</taxon>
        <taxon>Flavobacteriaceae</taxon>
        <taxon>Salinimicrobium</taxon>
    </lineage>
</organism>
<dbReference type="AlphaFoldDB" id="A0A285X3K1"/>
<feature type="transmembrane region" description="Helical" evidence="1">
    <location>
        <begin position="7"/>
        <end position="24"/>
    </location>
</feature>
<evidence type="ECO:0000256" key="1">
    <source>
        <dbReference type="SAM" id="Phobius"/>
    </source>
</evidence>
<dbReference type="EMBL" id="OCMF01000001">
    <property type="protein sequence ID" value="SOC79923.1"/>
    <property type="molecule type" value="Genomic_DNA"/>
</dbReference>
<dbReference type="InterPro" id="IPR001466">
    <property type="entry name" value="Beta-lactam-related"/>
</dbReference>
<keyword evidence="1" id="KW-0472">Membrane</keyword>
<evidence type="ECO:0000313" key="3">
    <source>
        <dbReference type="EMBL" id="SOC79923.1"/>
    </source>
</evidence>
<proteinExistence type="predicted"/>
<dbReference type="RefSeq" id="WP_097055622.1">
    <property type="nucleotide sequence ID" value="NZ_OCMF01000001.1"/>
</dbReference>
<dbReference type="OrthoDB" id="9773047at2"/>
<dbReference type="InterPro" id="IPR012338">
    <property type="entry name" value="Beta-lactam/transpept-like"/>
</dbReference>
<keyword evidence="1" id="KW-0812">Transmembrane</keyword>
<dbReference type="Pfam" id="PF00144">
    <property type="entry name" value="Beta-lactamase"/>
    <property type="match status" value="1"/>
</dbReference>
<name>A0A285X3K1_9FLAO</name>
<dbReference type="Gene3D" id="3.40.710.10">
    <property type="entry name" value="DD-peptidase/beta-lactamase superfamily"/>
    <property type="match status" value="1"/>
</dbReference>
<sequence>MKRFFTFLIILSLLAVGIVIYIYYPRLNLITGFAAKNMCSCVFEAGRDPETVTAQDNNFDPVNLAETEVDHENLSASSTVFGLKKRTAVYNQGFGCTLLPEDSKNKDLFKSRPKRTFLESSTPYPFGNEKPIDTTFAEVDYSQLGTALENAFFEANKTRAVVVLYKDHLIAEKYAPGFTEETKLLGWSMTKSITSAVLGVLEKKGQVNLKEDDLFPEWEKDARVEITLDDLLQMNSGLAWEEDYTKISDVTKMLFLAEDMTRVQLHKKLVGEPGSVWNYSSGTTNLISGFIRDQFGSHEAYLDFWYTQLIDKIGMHSMTLEPDLAGNYVGSSYSWATARDWAKFGLLYLHKGNWNGEQVLNESWVNYTVQPVVGSDGQYGAHFWLNAGGIYPDVPRDLFSANGFQGQHVFIIPSEDLVVVRFGLVEHPDFDINLFLKQVIEAVNSKINGVVPQQKQTVSEVKI</sequence>
<dbReference type="PANTHER" id="PTHR43283">
    <property type="entry name" value="BETA-LACTAMASE-RELATED"/>
    <property type="match status" value="1"/>
</dbReference>
<evidence type="ECO:0000259" key="2">
    <source>
        <dbReference type="Pfam" id="PF00144"/>
    </source>
</evidence>
<dbReference type="SUPFAM" id="SSF56601">
    <property type="entry name" value="beta-lactamase/transpeptidase-like"/>
    <property type="match status" value="1"/>
</dbReference>
<protein>
    <submittedName>
        <fullName evidence="3">CubicO group peptidase, beta-lactamase class C family</fullName>
    </submittedName>
</protein>
<evidence type="ECO:0000313" key="4">
    <source>
        <dbReference type="Proteomes" id="UP000219193"/>
    </source>
</evidence>
<dbReference type="InterPro" id="IPR050789">
    <property type="entry name" value="Diverse_Enzym_Activities"/>
</dbReference>
<keyword evidence="1" id="KW-1133">Transmembrane helix</keyword>
<dbReference type="PANTHER" id="PTHR43283:SF7">
    <property type="entry name" value="BETA-LACTAMASE-RELATED DOMAIN-CONTAINING PROTEIN"/>
    <property type="match status" value="1"/>
</dbReference>
<dbReference type="Proteomes" id="UP000219193">
    <property type="component" value="Unassembled WGS sequence"/>
</dbReference>